<evidence type="ECO:0000256" key="2">
    <source>
        <dbReference type="ARBA" id="ARBA00022525"/>
    </source>
</evidence>
<dbReference type="STRING" id="48699.ENSPLAP00000021591"/>
<accession>A0A3B3V9I5</accession>
<dbReference type="InterPro" id="IPR006207">
    <property type="entry name" value="Cys_knot_C"/>
</dbReference>
<feature type="domain" description="CTCK" evidence="5">
    <location>
        <begin position="1"/>
        <end position="95"/>
    </location>
</feature>
<dbReference type="Proteomes" id="UP000261500">
    <property type="component" value="Unplaced"/>
</dbReference>
<comment type="subcellular location">
    <subcellularLocation>
        <location evidence="1">Secreted</location>
    </subcellularLocation>
</comment>
<keyword evidence="2" id="KW-0964">Secreted</keyword>
<evidence type="ECO:0000256" key="3">
    <source>
        <dbReference type="ARBA" id="ARBA00023157"/>
    </source>
</evidence>
<dbReference type="PROSITE" id="PS01225">
    <property type="entry name" value="CTCK_2"/>
    <property type="match status" value="1"/>
</dbReference>
<protein>
    <recommendedName>
        <fullName evidence="5">CTCK domain-containing protein</fullName>
    </recommendedName>
</protein>
<dbReference type="GeneTree" id="ENSGT01150000287139"/>
<keyword evidence="3" id="KW-1015">Disulfide bond</keyword>
<dbReference type="InterPro" id="IPR006208">
    <property type="entry name" value="Glyco_hormone_CN"/>
</dbReference>
<evidence type="ECO:0000313" key="7">
    <source>
        <dbReference type="Proteomes" id="UP000261500"/>
    </source>
</evidence>
<reference evidence="6" key="2">
    <citation type="submission" date="2025-09" db="UniProtKB">
        <authorList>
            <consortium name="Ensembl"/>
        </authorList>
    </citation>
    <scope>IDENTIFICATION</scope>
</reference>
<dbReference type="PROSITE" id="PS01185">
    <property type="entry name" value="CTCK_1"/>
    <property type="match status" value="1"/>
</dbReference>
<dbReference type="InterPro" id="IPR029034">
    <property type="entry name" value="Cystine-knot_cytokine"/>
</dbReference>
<sequence>LKYTFNTTKLYANNCVSVEPVEFTSCGGTCDSSSSIMQQNPLKKLYTNKLMHSCTCCREVATTKKDVLMKCSDGSIMKQAITLIEKCGCQAVECKEWGKR</sequence>
<dbReference type="GO" id="GO:0005576">
    <property type="term" value="C:extracellular region"/>
    <property type="evidence" value="ECO:0007669"/>
    <property type="project" value="UniProtKB-SubCell"/>
</dbReference>
<dbReference type="Pfam" id="PF00007">
    <property type="entry name" value="Cys_knot"/>
    <property type="match status" value="1"/>
</dbReference>
<comment type="caution">
    <text evidence="4">Lacks conserved residue(s) required for the propagation of feature annotation.</text>
</comment>
<dbReference type="Ensembl" id="ENSPLAT00000010608.1">
    <property type="protein sequence ID" value="ENSPLAP00000021591.1"/>
    <property type="gene ID" value="ENSPLAG00000000598.1"/>
</dbReference>
<reference evidence="6" key="1">
    <citation type="submission" date="2025-08" db="UniProtKB">
        <authorList>
            <consortium name="Ensembl"/>
        </authorList>
    </citation>
    <scope>IDENTIFICATION</scope>
</reference>
<evidence type="ECO:0000256" key="4">
    <source>
        <dbReference type="PROSITE-ProRule" id="PRU00039"/>
    </source>
</evidence>
<proteinExistence type="predicted"/>
<evidence type="ECO:0000313" key="6">
    <source>
        <dbReference type="Ensembl" id="ENSPLAP00000021591.1"/>
    </source>
</evidence>
<evidence type="ECO:0000256" key="1">
    <source>
        <dbReference type="ARBA" id="ARBA00004613"/>
    </source>
</evidence>
<name>A0A3B3V9I5_9TELE</name>
<organism evidence="6 7">
    <name type="scientific">Poecilia latipinna</name>
    <name type="common">sailfin molly</name>
    <dbReference type="NCBI Taxonomy" id="48699"/>
    <lineage>
        <taxon>Eukaryota</taxon>
        <taxon>Metazoa</taxon>
        <taxon>Chordata</taxon>
        <taxon>Craniata</taxon>
        <taxon>Vertebrata</taxon>
        <taxon>Euteleostomi</taxon>
        <taxon>Actinopterygii</taxon>
        <taxon>Neopterygii</taxon>
        <taxon>Teleostei</taxon>
        <taxon>Neoteleostei</taxon>
        <taxon>Acanthomorphata</taxon>
        <taxon>Ovalentaria</taxon>
        <taxon>Atherinomorphae</taxon>
        <taxon>Cyprinodontiformes</taxon>
        <taxon>Poeciliidae</taxon>
        <taxon>Poeciliinae</taxon>
        <taxon>Poecilia</taxon>
    </lineage>
</organism>
<keyword evidence="7" id="KW-1185">Reference proteome</keyword>
<dbReference type="Gene3D" id="2.10.90.10">
    <property type="entry name" value="Cystine-knot cytokines"/>
    <property type="match status" value="1"/>
</dbReference>
<evidence type="ECO:0000259" key="5">
    <source>
        <dbReference type="PROSITE" id="PS01225"/>
    </source>
</evidence>
<dbReference type="SMART" id="SM00041">
    <property type="entry name" value="CT"/>
    <property type="match status" value="1"/>
</dbReference>
<dbReference type="AlphaFoldDB" id="A0A3B3V9I5"/>